<reference evidence="6 7" key="1">
    <citation type="journal article" date="2014" name="Genome Biol. Evol.">
        <title>Genome degeneration and adaptation in a nascent stage of symbiosis.</title>
        <authorList>
            <person name="Oakeson K.F."/>
            <person name="Gil R."/>
            <person name="Clayton A.L."/>
            <person name="Dunn D.M."/>
            <person name="von Niederhausern A.C."/>
            <person name="Hamil C."/>
            <person name="Aoyagi A."/>
            <person name="Duval B."/>
            <person name="Baca A."/>
            <person name="Silva F.J."/>
            <person name="Vallier A."/>
            <person name="Jackson D.G."/>
            <person name="Latorre A."/>
            <person name="Weiss R.B."/>
            <person name="Heddi A."/>
            <person name="Moya A."/>
            <person name="Dale C."/>
        </authorList>
    </citation>
    <scope>NUCLEOTIDE SEQUENCE [LARGE SCALE GENOMIC DNA]</scope>
    <source>
        <strain evidence="6 7">HS1</strain>
    </source>
</reference>
<proteinExistence type="predicted"/>
<dbReference type="OrthoDB" id="9897202at2"/>
<evidence type="ECO:0000256" key="5">
    <source>
        <dbReference type="ARBA" id="ARBA00093797"/>
    </source>
</evidence>
<dbReference type="AlphaFoldDB" id="W0HSZ5"/>
<organism evidence="6 7">
    <name type="scientific">Sodalis praecaptivus</name>
    <dbReference type="NCBI Taxonomy" id="1239307"/>
    <lineage>
        <taxon>Bacteria</taxon>
        <taxon>Pseudomonadati</taxon>
        <taxon>Pseudomonadota</taxon>
        <taxon>Gammaproteobacteria</taxon>
        <taxon>Enterobacterales</taxon>
        <taxon>Bruguierivoracaceae</taxon>
        <taxon>Sodalis</taxon>
    </lineage>
</organism>
<dbReference type="PATRIC" id="fig|1239307.3.peg.165"/>
<dbReference type="Gene3D" id="1.20.58.380">
    <property type="entry name" value="Flagellar protein flit"/>
    <property type="match status" value="1"/>
</dbReference>
<keyword evidence="6" id="KW-0966">Cell projection</keyword>
<dbReference type="HOGENOM" id="CLU_2131885_0_0_6"/>
<evidence type="ECO:0000256" key="4">
    <source>
        <dbReference type="ARBA" id="ARBA00023186"/>
    </source>
</evidence>
<keyword evidence="6" id="KW-0282">Flagellum</keyword>
<dbReference type="InterPro" id="IPR008622">
    <property type="entry name" value="FliT"/>
</dbReference>
<evidence type="ECO:0000313" key="7">
    <source>
        <dbReference type="Proteomes" id="UP000019028"/>
    </source>
</evidence>
<dbReference type="Pfam" id="PF05400">
    <property type="entry name" value="FliT"/>
    <property type="match status" value="1"/>
</dbReference>
<dbReference type="RefSeq" id="WP_025420423.1">
    <property type="nucleotide sequence ID" value="NZ_CP006569.1"/>
</dbReference>
<dbReference type="GO" id="GO:0044781">
    <property type="term" value="P:bacterial-type flagellum organization"/>
    <property type="evidence" value="ECO:0007669"/>
    <property type="project" value="UniProtKB-KW"/>
</dbReference>
<sequence>MLMVSQTEHPFALPLQLTYQIIESARSKDWDSVVALNNRYAITLRAAIDYIQSAGMAAYEEEGRMKDIEQLLKNEREIRALIGTRLTALQNDIGQLRRNLQGANAYHRQLLQS</sequence>
<protein>
    <recommendedName>
        <fullName evidence="5">Flagellar protein FliT</fullName>
    </recommendedName>
</protein>
<accession>W0HSZ5</accession>
<keyword evidence="7" id="KW-1185">Reference proteome</keyword>
<evidence type="ECO:0000256" key="2">
    <source>
        <dbReference type="ARBA" id="ARBA00022490"/>
    </source>
</evidence>
<evidence type="ECO:0000256" key="3">
    <source>
        <dbReference type="ARBA" id="ARBA00022795"/>
    </source>
</evidence>
<dbReference type="EMBL" id="CP006569">
    <property type="protein sequence ID" value="AHF75273.1"/>
    <property type="molecule type" value="Genomic_DNA"/>
</dbReference>
<evidence type="ECO:0000256" key="1">
    <source>
        <dbReference type="ARBA" id="ARBA00004514"/>
    </source>
</evidence>
<evidence type="ECO:0000313" key="6">
    <source>
        <dbReference type="EMBL" id="AHF75273.1"/>
    </source>
</evidence>
<keyword evidence="2" id="KW-0963">Cytoplasm</keyword>
<name>W0HSZ5_9GAMM</name>
<keyword evidence="3" id="KW-1005">Bacterial flagellum biogenesis</keyword>
<dbReference type="Proteomes" id="UP000019028">
    <property type="component" value="Chromosome"/>
</dbReference>
<gene>
    <name evidence="6" type="primary">fliT</name>
    <name evidence="6" type="ORF">Sant_0157</name>
</gene>
<comment type="subcellular location">
    <subcellularLocation>
        <location evidence="1">Cytoplasm</location>
        <location evidence="1">Cytosol</location>
    </subcellularLocation>
</comment>
<keyword evidence="4" id="KW-0143">Chaperone</keyword>
<dbReference type="KEGG" id="sod:Sant_0157"/>
<keyword evidence="6" id="KW-0969">Cilium</keyword>